<keyword evidence="5 6" id="KW-0472">Membrane</keyword>
<feature type="transmembrane region" description="Helical" evidence="6">
    <location>
        <begin position="318"/>
        <end position="335"/>
    </location>
</feature>
<keyword evidence="3 6" id="KW-0812">Transmembrane</keyword>
<keyword evidence="8" id="KW-1185">Reference proteome</keyword>
<feature type="transmembrane region" description="Helical" evidence="6">
    <location>
        <begin position="341"/>
        <end position="364"/>
    </location>
</feature>
<feature type="transmembrane region" description="Helical" evidence="6">
    <location>
        <begin position="109"/>
        <end position="125"/>
    </location>
</feature>
<dbReference type="InterPro" id="IPR011701">
    <property type="entry name" value="MFS"/>
</dbReference>
<feature type="transmembrane region" description="Helical" evidence="6">
    <location>
        <begin position="131"/>
        <end position="150"/>
    </location>
</feature>
<feature type="transmembrane region" description="Helical" evidence="6">
    <location>
        <begin position="376"/>
        <end position="399"/>
    </location>
</feature>
<evidence type="ECO:0000256" key="1">
    <source>
        <dbReference type="ARBA" id="ARBA00004651"/>
    </source>
</evidence>
<dbReference type="eggNOG" id="COG2814">
    <property type="taxonomic scope" value="Bacteria"/>
</dbReference>
<reference evidence="7 8" key="1">
    <citation type="journal article" date="2011" name="Stand. Genomic Sci.">
        <title>Complete genome sequence of Parvibaculum lavamentivorans type strain (DS-1(T)).</title>
        <authorList>
            <person name="Schleheck D."/>
            <person name="Weiss M."/>
            <person name="Pitluck S."/>
            <person name="Bruce D."/>
            <person name="Land M.L."/>
            <person name="Han S."/>
            <person name="Saunders E."/>
            <person name="Tapia R."/>
            <person name="Detter C."/>
            <person name="Brettin T."/>
            <person name="Han J."/>
            <person name="Woyke T."/>
            <person name="Goodwin L."/>
            <person name="Pennacchio L."/>
            <person name="Nolan M."/>
            <person name="Cook A.M."/>
            <person name="Kjelleberg S."/>
            <person name="Thomas T."/>
        </authorList>
    </citation>
    <scope>NUCLEOTIDE SEQUENCE [LARGE SCALE GENOMIC DNA]</scope>
    <source>
        <strain evidence="8">DS-1 / DSM 13023 / NCIMB 13966</strain>
    </source>
</reference>
<dbReference type="EMBL" id="CP000774">
    <property type="protein sequence ID" value="ABS62474.1"/>
    <property type="molecule type" value="Genomic_DNA"/>
</dbReference>
<keyword evidence="4 6" id="KW-1133">Transmembrane helix</keyword>
<dbReference type="CDD" id="cd06173">
    <property type="entry name" value="MFS_MefA_like"/>
    <property type="match status" value="1"/>
</dbReference>
<evidence type="ECO:0000256" key="3">
    <source>
        <dbReference type="ARBA" id="ARBA00022692"/>
    </source>
</evidence>
<dbReference type="SUPFAM" id="SSF103473">
    <property type="entry name" value="MFS general substrate transporter"/>
    <property type="match status" value="1"/>
</dbReference>
<evidence type="ECO:0000256" key="6">
    <source>
        <dbReference type="SAM" id="Phobius"/>
    </source>
</evidence>
<evidence type="ECO:0000313" key="8">
    <source>
        <dbReference type="Proteomes" id="UP000006377"/>
    </source>
</evidence>
<keyword evidence="2" id="KW-1003">Cell membrane</keyword>
<feature type="transmembrane region" description="Helical" evidence="6">
    <location>
        <begin position="196"/>
        <end position="214"/>
    </location>
</feature>
<dbReference type="STRING" id="402881.Plav_0851"/>
<evidence type="ECO:0000256" key="4">
    <source>
        <dbReference type="ARBA" id="ARBA00022989"/>
    </source>
</evidence>
<sequence length="435" mass="47789">MRCHFPTAPAPAYNAATDAICSFKDSDMIPPARDHRADHRWYMAGLWGYFLAGGIQGVLFPWIIAFVLHESSDRVGIAQMFSMLPMLLLGLFGGAAADRTELRGHLMRLQIIATLPPLVLAVLMYNDIVTYEIMILYVLALSSLGGYIMPARDSMLSRVAMHSLGGNIQRAVALAMSGQFLGQVGGYLLGSPAEYIGAWPLLILQSALLAFAAFTTSRLAPSPPSPRESQHRAPFRDVKEGLLAVWQHDRIRPVLLLMFFSGILFMGVFMVLFPLLIRDVYHGSSREIGFVFMSFFGGIGISSFLLSRLRPIRRQGRAIMLAMCTGSFVMVLVHFEPPIWGVFLLAHGWGLAAGISMSQSRAIVQECASETMRARMLAGFNLGTMGGGPIGAVLIGYLIKWVGPLNAVLVPCGAMIFLWFAIYSLTPLWRMEAPR</sequence>
<protein>
    <submittedName>
        <fullName evidence="7">Major facilitator superfamily MFS_1</fullName>
    </submittedName>
</protein>
<gene>
    <name evidence="7" type="ordered locus">Plav_0851</name>
</gene>
<accession>A7HRE1</accession>
<dbReference type="GO" id="GO:0022857">
    <property type="term" value="F:transmembrane transporter activity"/>
    <property type="evidence" value="ECO:0007669"/>
    <property type="project" value="InterPro"/>
</dbReference>
<evidence type="ECO:0000256" key="5">
    <source>
        <dbReference type="ARBA" id="ARBA00023136"/>
    </source>
</evidence>
<organism evidence="7 8">
    <name type="scientific">Parvibaculum lavamentivorans (strain DS-1 / DSM 13023 / NCIMB 13966)</name>
    <dbReference type="NCBI Taxonomy" id="402881"/>
    <lineage>
        <taxon>Bacteria</taxon>
        <taxon>Pseudomonadati</taxon>
        <taxon>Pseudomonadota</taxon>
        <taxon>Alphaproteobacteria</taxon>
        <taxon>Hyphomicrobiales</taxon>
        <taxon>Parvibaculaceae</taxon>
        <taxon>Parvibaculum</taxon>
    </lineage>
</organism>
<feature type="transmembrane region" description="Helical" evidence="6">
    <location>
        <begin position="76"/>
        <end position="97"/>
    </location>
</feature>
<feature type="transmembrane region" description="Helical" evidence="6">
    <location>
        <begin position="405"/>
        <end position="425"/>
    </location>
</feature>
<dbReference type="AlphaFoldDB" id="A7HRE1"/>
<feature type="transmembrane region" description="Helical" evidence="6">
    <location>
        <begin position="41"/>
        <end position="64"/>
    </location>
</feature>
<name>A7HRE1_PARL1</name>
<dbReference type="PANTHER" id="PTHR23513">
    <property type="entry name" value="INTEGRAL MEMBRANE EFFLUX PROTEIN-RELATED"/>
    <property type="match status" value="1"/>
</dbReference>
<feature type="transmembrane region" description="Helical" evidence="6">
    <location>
        <begin position="254"/>
        <end position="276"/>
    </location>
</feature>
<evidence type="ECO:0000256" key="2">
    <source>
        <dbReference type="ARBA" id="ARBA00022475"/>
    </source>
</evidence>
<dbReference type="GO" id="GO:0005886">
    <property type="term" value="C:plasma membrane"/>
    <property type="evidence" value="ECO:0007669"/>
    <property type="project" value="UniProtKB-SubCell"/>
</dbReference>
<dbReference type="Gene3D" id="1.20.1250.20">
    <property type="entry name" value="MFS general substrate transporter like domains"/>
    <property type="match status" value="1"/>
</dbReference>
<proteinExistence type="predicted"/>
<dbReference type="HOGENOM" id="CLU_034180_17_2_5"/>
<dbReference type="PANTHER" id="PTHR23513:SF11">
    <property type="entry name" value="STAPHYLOFERRIN A TRANSPORTER"/>
    <property type="match status" value="1"/>
</dbReference>
<evidence type="ECO:0000313" key="7">
    <source>
        <dbReference type="EMBL" id="ABS62474.1"/>
    </source>
</evidence>
<feature type="transmembrane region" description="Helical" evidence="6">
    <location>
        <begin position="288"/>
        <end position="306"/>
    </location>
</feature>
<dbReference type="Pfam" id="PF07690">
    <property type="entry name" value="MFS_1"/>
    <property type="match status" value="1"/>
</dbReference>
<dbReference type="InterPro" id="IPR036259">
    <property type="entry name" value="MFS_trans_sf"/>
</dbReference>
<feature type="transmembrane region" description="Helical" evidence="6">
    <location>
        <begin position="171"/>
        <end position="190"/>
    </location>
</feature>
<comment type="subcellular location">
    <subcellularLocation>
        <location evidence="1">Cell membrane</location>
        <topology evidence="1">Multi-pass membrane protein</topology>
    </subcellularLocation>
</comment>
<dbReference type="Proteomes" id="UP000006377">
    <property type="component" value="Chromosome"/>
</dbReference>
<dbReference type="KEGG" id="pla:Plav_0851"/>